<comment type="caution">
    <text evidence="2">The sequence shown here is derived from an EMBL/GenBank/DDBJ whole genome shotgun (WGS) entry which is preliminary data.</text>
</comment>
<evidence type="ECO:0000259" key="1">
    <source>
        <dbReference type="Pfam" id="PF05239"/>
    </source>
</evidence>
<dbReference type="PANTHER" id="PTHR40061:SF1">
    <property type="entry name" value="SPORULATION PROTEIN YLMC-RELATED"/>
    <property type="match status" value="1"/>
</dbReference>
<proteinExistence type="predicted"/>
<dbReference type="NCBIfam" id="TIGR02888">
    <property type="entry name" value="spore_YlmC_YmxH"/>
    <property type="match status" value="1"/>
</dbReference>
<dbReference type="AlphaFoldDB" id="A0A940IDE7"/>
<evidence type="ECO:0000313" key="3">
    <source>
        <dbReference type="Proteomes" id="UP000727857"/>
    </source>
</evidence>
<accession>A0A940IDE7</accession>
<dbReference type="Gene3D" id="2.30.30.240">
    <property type="entry name" value="PRC-barrel domain"/>
    <property type="match status" value="1"/>
</dbReference>
<dbReference type="Pfam" id="PF05239">
    <property type="entry name" value="PRC"/>
    <property type="match status" value="1"/>
</dbReference>
<dbReference type="PANTHER" id="PTHR40061">
    <property type="entry name" value="SPORULATION PROTEIN YLMC-RELATED"/>
    <property type="match status" value="1"/>
</dbReference>
<dbReference type="EMBL" id="JADINF010000127">
    <property type="protein sequence ID" value="MBO8424360.1"/>
    <property type="molecule type" value="Genomic_DNA"/>
</dbReference>
<feature type="domain" description="PRC-barrel" evidence="1">
    <location>
        <begin position="10"/>
        <end position="81"/>
    </location>
</feature>
<gene>
    <name evidence="2" type="ORF">IAB16_05025</name>
</gene>
<evidence type="ECO:0000313" key="2">
    <source>
        <dbReference type="EMBL" id="MBO8424360.1"/>
    </source>
</evidence>
<organism evidence="2 3">
    <name type="scientific">Candidatus Stercoripulliclostridium pullicola</name>
    <dbReference type="NCBI Taxonomy" id="2840953"/>
    <lineage>
        <taxon>Bacteria</taxon>
        <taxon>Bacillati</taxon>
        <taxon>Bacillota</taxon>
        <taxon>Clostridia</taxon>
        <taxon>Eubacteriales</taxon>
        <taxon>Candidatus Stercoripulliclostridium</taxon>
    </lineage>
</organism>
<dbReference type="InterPro" id="IPR027275">
    <property type="entry name" value="PRC-brl_dom"/>
</dbReference>
<reference evidence="2" key="1">
    <citation type="submission" date="2020-10" db="EMBL/GenBank/DDBJ databases">
        <authorList>
            <person name="Gilroy R."/>
        </authorList>
    </citation>
    <scope>NUCLEOTIDE SEQUENCE</scope>
    <source>
        <strain evidence="2">517</strain>
    </source>
</reference>
<dbReference type="Proteomes" id="UP000727857">
    <property type="component" value="Unassembled WGS sequence"/>
</dbReference>
<dbReference type="InterPro" id="IPR014238">
    <property type="entry name" value="Spore_YlmC/YmxH"/>
</dbReference>
<dbReference type="InterPro" id="IPR011033">
    <property type="entry name" value="PRC_barrel-like_sf"/>
</dbReference>
<name>A0A940IDE7_9FIRM</name>
<sequence>MQNNAGIDYTFCELREKDVVNVSDGKQLGRIVDIAIHCTGKVVGLVAAGEKKFFKNFTGNENVFIPWQKVIKIGDDVILVELLPVNTRELSK</sequence>
<reference evidence="2" key="2">
    <citation type="journal article" date="2021" name="PeerJ">
        <title>Extensive microbial diversity within the chicken gut microbiome revealed by metagenomics and culture.</title>
        <authorList>
            <person name="Gilroy R."/>
            <person name="Ravi A."/>
            <person name="Getino M."/>
            <person name="Pursley I."/>
            <person name="Horton D.L."/>
            <person name="Alikhan N.F."/>
            <person name="Baker D."/>
            <person name="Gharbi K."/>
            <person name="Hall N."/>
            <person name="Watson M."/>
            <person name="Adriaenssens E.M."/>
            <person name="Foster-Nyarko E."/>
            <person name="Jarju S."/>
            <person name="Secka A."/>
            <person name="Antonio M."/>
            <person name="Oren A."/>
            <person name="Chaudhuri R.R."/>
            <person name="La Ragione R."/>
            <person name="Hildebrand F."/>
            <person name="Pallen M.J."/>
        </authorList>
    </citation>
    <scope>NUCLEOTIDE SEQUENCE</scope>
    <source>
        <strain evidence="2">517</strain>
    </source>
</reference>
<protein>
    <submittedName>
        <fullName evidence="2">YlmC/YmxH family sporulation protein</fullName>
    </submittedName>
</protein>
<dbReference type="SUPFAM" id="SSF50346">
    <property type="entry name" value="PRC-barrel domain"/>
    <property type="match status" value="1"/>
</dbReference>